<dbReference type="OrthoDB" id="9885316at2"/>
<proteinExistence type="predicted"/>
<comment type="caution">
    <text evidence="2">The sequence shown here is derived from an EMBL/GenBank/DDBJ whole genome shotgun (WGS) entry which is preliminary data.</text>
</comment>
<dbReference type="AlphaFoldDB" id="A0A3S0IT21"/>
<evidence type="ECO:0000313" key="3">
    <source>
        <dbReference type="Proteomes" id="UP000277766"/>
    </source>
</evidence>
<sequence length="121" mass="12861">MGTLRTWALLALAPALWGCAESVRSPVVSVTNTGQSVTEPLGVQLGGETLRFGPLRPGEKQRVSYHPSADSAGVGLDYGGQTAQLDRPISAQEPGSLGNDVNILLDERGPRLDPKKNKERN</sequence>
<gene>
    <name evidence="2" type="ORF">EJ104_00710</name>
</gene>
<dbReference type="Proteomes" id="UP000277766">
    <property type="component" value="Unassembled WGS sequence"/>
</dbReference>
<feature type="compositionally biased region" description="Basic and acidic residues" evidence="1">
    <location>
        <begin position="105"/>
        <end position="121"/>
    </location>
</feature>
<keyword evidence="3" id="KW-1185">Reference proteome</keyword>
<evidence type="ECO:0000256" key="1">
    <source>
        <dbReference type="SAM" id="MobiDB-lite"/>
    </source>
</evidence>
<reference evidence="2 3" key="1">
    <citation type="submission" date="2018-12" db="EMBL/GenBank/DDBJ databases">
        <title>Deinococcus radiophilus ATCC 27603 genome sequencing and assembly.</title>
        <authorList>
            <person name="Maclea K.S."/>
            <person name="Maynard C.R."/>
        </authorList>
    </citation>
    <scope>NUCLEOTIDE SEQUENCE [LARGE SCALE GENOMIC DNA]</scope>
    <source>
        <strain evidence="2 3">ATCC 27603</strain>
    </source>
</reference>
<name>A0A3S0IT21_9DEIO</name>
<feature type="region of interest" description="Disordered" evidence="1">
    <location>
        <begin position="53"/>
        <end position="121"/>
    </location>
</feature>
<dbReference type="EMBL" id="RXPE01000001">
    <property type="protein sequence ID" value="RTR30806.1"/>
    <property type="molecule type" value="Genomic_DNA"/>
</dbReference>
<accession>A0A3S0IT21</accession>
<protein>
    <submittedName>
        <fullName evidence="2">Uncharacterized protein</fullName>
    </submittedName>
</protein>
<evidence type="ECO:0000313" key="2">
    <source>
        <dbReference type="EMBL" id="RTR30806.1"/>
    </source>
</evidence>
<dbReference type="RefSeq" id="WP_126350834.1">
    <property type="nucleotide sequence ID" value="NZ_CP086380.1"/>
</dbReference>
<organism evidence="2 3">
    <name type="scientific">Deinococcus radiophilus</name>
    <dbReference type="NCBI Taxonomy" id="32062"/>
    <lineage>
        <taxon>Bacteria</taxon>
        <taxon>Thermotogati</taxon>
        <taxon>Deinococcota</taxon>
        <taxon>Deinococci</taxon>
        <taxon>Deinococcales</taxon>
        <taxon>Deinococcaceae</taxon>
        <taxon>Deinococcus</taxon>
    </lineage>
</organism>